<dbReference type="AlphaFoldDB" id="A0A4R8I659"/>
<proteinExistence type="predicted"/>
<dbReference type="RefSeq" id="WP_133944445.1">
    <property type="nucleotide sequence ID" value="NZ_SOEO01000002.1"/>
</dbReference>
<comment type="caution">
    <text evidence="1">The sequence shown here is derived from an EMBL/GenBank/DDBJ whole genome shotgun (WGS) entry which is preliminary data.</text>
</comment>
<keyword evidence="2" id="KW-1185">Reference proteome</keyword>
<reference evidence="1 2" key="1">
    <citation type="submission" date="2019-03" db="EMBL/GenBank/DDBJ databases">
        <title>Genomic Encyclopedia of Type Strains, Phase III (KMG-III): the genomes of soil and plant-associated and newly described type strains.</title>
        <authorList>
            <person name="Whitman W."/>
        </authorList>
    </citation>
    <scope>NUCLEOTIDE SEQUENCE [LARGE SCALE GENOMIC DNA]</scope>
    <source>
        <strain evidence="1 2">CGMCC 1.12802</strain>
    </source>
</reference>
<gene>
    <name evidence="1" type="ORF">B0I22_2052</name>
</gene>
<evidence type="ECO:0000313" key="1">
    <source>
        <dbReference type="EMBL" id="TDX84433.1"/>
    </source>
</evidence>
<dbReference type="EMBL" id="SOEO01000002">
    <property type="protein sequence ID" value="TDX84433.1"/>
    <property type="molecule type" value="Genomic_DNA"/>
</dbReference>
<name>A0A4R8I659_9FLAO</name>
<organism evidence="1 2">
    <name type="scientific">Epilithonimonas xixisoli</name>
    <dbReference type="NCBI Taxonomy" id="1476462"/>
    <lineage>
        <taxon>Bacteria</taxon>
        <taxon>Pseudomonadati</taxon>
        <taxon>Bacteroidota</taxon>
        <taxon>Flavobacteriia</taxon>
        <taxon>Flavobacteriales</taxon>
        <taxon>Weeksellaceae</taxon>
        <taxon>Chryseobacterium group</taxon>
        <taxon>Epilithonimonas</taxon>
    </lineage>
</organism>
<dbReference type="Proteomes" id="UP000295313">
    <property type="component" value="Unassembled WGS sequence"/>
</dbReference>
<protein>
    <recommendedName>
        <fullName evidence="3">Lipoprotein</fullName>
    </recommendedName>
</protein>
<evidence type="ECO:0000313" key="2">
    <source>
        <dbReference type="Proteomes" id="UP000295313"/>
    </source>
</evidence>
<accession>A0A4R8I659</accession>
<evidence type="ECO:0008006" key="3">
    <source>
        <dbReference type="Google" id="ProtNLM"/>
    </source>
</evidence>
<dbReference type="OrthoDB" id="1258772at2"/>
<sequence length="154" mass="18236">MMRHFYILSMVLMILMTVSCASKYRPDLKGKNRSAERIKLVKNFATDYFAKCEKRDYSEFQGYKMDINFKNKLNPESLQRSCEYYNSRYGTITIGELTDAKSNYSPKDFLDYFIFKAKASKSDSVQSVRVNIYRDNNMLERISIPRYRATKSKR</sequence>
<dbReference type="PROSITE" id="PS51257">
    <property type="entry name" value="PROKAR_LIPOPROTEIN"/>
    <property type="match status" value="1"/>
</dbReference>